<evidence type="ECO:0000256" key="1">
    <source>
        <dbReference type="SAM" id="MobiDB-lite"/>
    </source>
</evidence>
<gene>
    <name evidence="2" type="ORF">A2933_01230</name>
</gene>
<proteinExistence type="predicted"/>
<name>A0A1F6XDZ2_9BACT</name>
<feature type="compositionally biased region" description="Polar residues" evidence="1">
    <location>
        <begin position="18"/>
        <end position="27"/>
    </location>
</feature>
<comment type="caution">
    <text evidence="2">The sequence shown here is derived from an EMBL/GenBank/DDBJ whole genome shotgun (WGS) entry which is preliminary data.</text>
</comment>
<feature type="compositionally biased region" description="Polar residues" evidence="1">
    <location>
        <begin position="1"/>
        <end position="11"/>
    </location>
</feature>
<evidence type="ECO:0000313" key="3">
    <source>
        <dbReference type="Proteomes" id="UP000179381"/>
    </source>
</evidence>
<dbReference type="EMBL" id="MFVH01000013">
    <property type="protein sequence ID" value="OGI92336.1"/>
    <property type="molecule type" value="Genomic_DNA"/>
</dbReference>
<reference evidence="2 3" key="1">
    <citation type="journal article" date="2016" name="Nat. Commun.">
        <title>Thousands of microbial genomes shed light on interconnected biogeochemical processes in an aquifer system.</title>
        <authorList>
            <person name="Anantharaman K."/>
            <person name="Brown C.T."/>
            <person name="Hug L.A."/>
            <person name="Sharon I."/>
            <person name="Castelle C.J."/>
            <person name="Probst A.J."/>
            <person name="Thomas B.C."/>
            <person name="Singh A."/>
            <person name="Wilkins M.J."/>
            <person name="Karaoz U."/>
            <person name="Brodie E.L."/>
            <person name="Williams K.H."/>
            <person name="Hubbard S.S."/>
            <person name="Banfield J.F."/>
        </authorList>
    </citation>
    <scope>NUCLEOTIDE SEQUENCE [LARGE SCALE GENOMIC DNA]</scope>
</reference>
<dbReference type="AlphaFoldDB" id="A0A1F6XDZ2"/>
<organism evidence="2 3">
    <name type="scientific">Candidatus Nomurabacteria bacterium RIFCSPLOWO2_01_FULL_46_18</name>
    <dbReference type="NCBI Taxonomy" id="1801783"/>
    <lineage>
        <taxon>Bacteria</taxon>
        <taxon>Candidatus Nomuraibacteriota</taxon>
    </lineage>
</organism>
<protein>
    <submittedName>
        <fullName evidence="2">Uncharacterized protein</fullName>
    </submittedName>
</protein>
<feature type="region of interest" description="Disordered" evidence="1">
    <location>
        <begin position="1"/>
        <end position="27"/>
    </location>
</feature>
<accession>A0A1F6XDZ2</accession>
<sequence>MTLINRTQNPKTAKEATMSHSPHPNLSASINAQVQKGNTDSGFFVNRMEPGTMIHIVARSTSFTMVVVNPEKNEVAMTSTVEGIEGPDLWMVMGSGWGSSLMKVGWIGLDAQMRMRRLSGGLLESATVSSFVVLDDPAEATRIMGEAEARRPRVMTEEEEEEYEQRFATAVEELLVREFDGEGVRNRAREMIGRFGNIPAKGAVAGVLCQAKKYEKLDLAFKLLEQDWVGQWYFQPPQVAGNPEFMPLNAHRWKALYRNLGVPLPSEDQDK</sequence>
<evidence type="ECO:0000313" key="2">
    <source>
        <dbReference type="EMBL" id="OGI92336.1"/>
    </source>
</evidence>
<dbReference type="Proteomes" id="UP000179381">
    <property type="component" value="Unassembled WGS sequence"/>
</dbReference>